<dbReference type="VEuPathDB" id="MicrosporidiaDB:H312_00461"/>
<sequence>MSKTKKHEKLHRKKIIYQRISASGKHITKILNLMAKSFNNISKKKLPSSKLTARVKDIYNLTKNFVKKEDFFVPRSSFYYFVEDFVEKNSHMSDDELFKNCYKKFKKLSKFQLKLIEKENKIK</sequence>
<dbReference type="EMBL" id="KK365132">
    <property type="protein sequence ID" value="KCZ82183.1"/>
    <property type="molecule type" value="Genomic_DNA"/>
</dbReference>
<proteinExistence type="predicted"/>
<dbReference type="HOGENOM" id="CLU_2014697_0_0_1"/>
<protein>
    <submittedName>
        <fullName evidence="1">Uncharacterized protein</fullName>
    </submittedName>
</protein>
<evidence type="ECO:0000313" key="1">
    <source>
        <dbReference type="EMBL" id="KCZ82183.1"/>
    </source>
</evidence>
<reference evidence="2" key="1">
    <citation type="submission" date="2013-02" db="EMBL/GenBank/DDBJ databases">
        <authorList>
            <consortium name="The Broad Institute Genome Sequencing Platform"/>
            <person name="Cuomo C."/>
            <person name="Becnel J."/>
            <person name="Sanscrainte N."/>
            <person name="Walker B."/>
            <person name="Young S.K."/>
            <person name="Zeng Q."/>
            <person name="Gargeya S."/>
            <person name="Fitzgerald M."/>
            <person name="Haas B."/>
            <person name="Abouelleil A."/>
            <person name="Alvarado L."/>
            <person name="Arachchi H.M."/>
            <person name="Berlin A.M."/>
            <person name="Chapman S.B."/>
            <person name="Dewar J."/>
            <person name="Goldberg J."/>
            <person name="Griggs A."/>
            <person name="Gujja S."/>
            <person name="Hansen M."/>
            <person name="Howarth C."/>
            <person name="Imamovic A."/>
            <person name="Larimer J."/>
            <person name="McCowan C."/>
            <person name="Murphy C."/>
            <person name="Neiman D."/>
            <person name="Pearson M."/>
            <person name="Priest M."/>
            <person name="Roberts A."/>
            <person name="Saif S."/>
            <person name="Shea T."/>
            <person name="Sisk P."/>
            <person name="Sykes S."/>
            <person name="Wortman J."/>
            <person name="Nusbaum C."/>
            <person name="Birren B."/>
        </authorList>
    </citation>
    <scope>NUCLEOTIDE SEQUENCE [LARGE SCALE GENOMIC DNA]</scope>
    <source>
        <strain evidence="2">PRA339</strain>
    </source>
</reference>
<name>A0A059F4H8_9MICR</name>
<dbReference type="AlphaFoldDB" id="A0A059F4H8"/>
<dbReference type="Proteomes" id="UP000030655">
    <property type="component" value="Unassembled WGS sequence"/>
</dbReference>
<reference evidence="1 2" key="2">
    <citation type="submission" date="2014-03" db="EMBL/GenBank/DDBJ databases">
        <title>The Genome Sequence of Anncaliia algerae insect isolate PRA339.</title>
        <authorList>
            <consortium name="The Broad Institute Genome Sequencing Platform"/>
            <consortium name="The Broad Institute Genome Sequencing Center for Infectious Disease"/>
            <person name="Cuomo C."/>
            <person name="Becnel J."/>
            <person name="Sanscrainte N."/>
            <person name="Walker B."/>
            <person name="Young S.K."/>
            <person name="Zeng Q."/>
            <person name="Gargeya S."/>
            <person name="Fitzgerald M."/>
            <person name="Haas B."/>
            <person name="Abouelleil A."/>
            <person name="Alvarado L."/>
            <person name="Arachchi H.M."/>
            <person name="Berlin A.M."/>
            <person name="Chapman S.B."/>
            <person name="Dewar J."/>
            <person name="Goldberg J."/>
            <person name="Griggs A."/>
            <person name="Gujja S."/>
            <person name="Hansen M."/>
            <person name="Howarth C."/>
            <person name="Imamovic A."/>
            <person name="Larimer J."/>
            <person name="McCowan C."/>
            <person name="Murphy C."/>
            <person name="Neiman D."/>
            <person name="Pearson M."/>
            <person name="Priest M."/>
            <person name="Roberts A."/>
            <person name="Saif S."/>
            <person name="Shea T."/>
            <person name="Sisk P."/>
            <person name="Sykes S."/>
            <person name="Wortman J."/>
            <person name="Nusbaum C."/>
            <person name="Birren B."/>
        </authorList>
    </citation>
    <scope>NUCLEOTIDE SEQUENCE [LARGE SCALE GENOMIC DNA]</scope>
    <source>
        <strain evidence="1 2">PRA339</strain>
    </source>
</reference>
<keyword evidence="2" id="KW-1185">Reference proteome</keyword>
<accession>A0A059F4H8</accession>
<gene>
    <name evidence="1" type="ORF">H312_00461</name>
</gene>
<organism evidence="1 2">
    <name type="scientific">Anncaliia algerae PRA339</name>
    <dbReference type="NCBI Taxonomy" id="1288291"/>
    <lineage>
        <taxon>Eukaryota</taxon>
        <taxon>Fungi</taxon>
        <taxon>Fungi incertae sedis</taxon>
        <taxon>Microsporidia</taxon>
        <taxon>Tubulinosematoidea</taxon>
        <taxon>Tubulinosematidae</taxon>
        <taxon>Anncaliia</taxon>
    </lineage>
</organism>
<evidence type="ECO:0000313" key="2">
    <source>
        <dbReference type="Proteomes" id="UP000030655"/>
    </source>
</evidence>
<dbReference type="OrthoDB" id="10550917at2759"/>